<dbReference type="InterPro" id="IPR032710">
    <property type="entry name" value="NTF2-like_dom_sf"/>
</dbReference>
<dbReference type="AlphaFoldDB" id="A0AAD5NVR0"/>
<protein>
    <recommendedName>
        <fullName evidence="3">Pathogen-related protein</fullName>
    </recommendedName>
</protein>
<dbReference type="InterPro" id="IPR053218">
    <property type="entry name" value="Pathogen-related_defense"/>
</dbReference>
<comment type="caution">
    <text evidence="1">The sequence shown here is derived from an EMBL/GenBank/DDBJ whole genome shotgun (WGS) entry which is preliminary data.</text>
</comment>
<dbReference type="Gene3D" id="3.10.450.50">
    <property type="match status" value="1"/>
</dbReference>
<dbReference type="PANTHER" id="PTHR31723">
    <property type="entry name" value="PATHOGENESIS-RELATED FAMILY PROTEIN"/>
    <property type="match status" value="1"/>
</dbReference>
<dbReference type="Proteomes" id="UP001064489">
    <property type="component" value="Chromosome 3"/>
</dbReference>
<dbReference type="SUPFAM" id="SSF54427">
    <property type="entry name" value="NTF2-like"/>
    <property type="match status" value="1"/>
</dbReference>
<evidence type="ECO:0000313" key="1">
    <source>
        <dbReference type="EMBL" id="KAI9186151.1"/>
    </source>
</evidence>
<dbReference type="EMBL" id="JAJSOW010000100">
    <property type="protein sequence ID" value="KAI9186151.1"/>
    <property type="molecule type" value="Genomic_DNA"/>
</dbReference>
<reference evidence="1" key="2">
    <citation type="submission" date="2023-02" db="EMBL/GenBank/DDBJ databases">
        <authorList>
            <person name="Swenson N.G."/>
            <person name="Wegrzyn J.L."/>
            <person name="Mcevoy S.L."/>
        </authorList>
    </citation>
    <scope>NUCLEOTIDE SEQUENCE</scope>
    <source>
        <strain evidence="1">91603</strain>
        <tissue evidence="1">Leaf</tissue>
    </source>
</reference>
<evidence type="ECO:0008006" key="3">
    <source>
        <dbReference type="Google" id="ProtNLM"/>
    </source>
</evidence>
<gene>
    <name evidence="1" type="ORF">LWI28_014200</name>
</gene>
<keyword evidence="2" id="KW-1185">Reference proteome</keyword>
<sequence length="176" mass="19635">MGKRIVSRNGAKCNKVMGDGGLTQDSLARPQDYNPGKFRLFVNGREGLSGQEVIKLGSYNALLKTSLPEEFKYYKAEEETFTSSHEAFRSAFPLGFAWEVLSVYSGPPVIAYKFRHWGFFEGPFKGHAPTGEMVEFYGFGTLKVPLSSITSTFSEIQNLCFLTLRSLLHNVASLRS</sequence>
<evidence type="ECO:0000313" key="2">
    <source>
        <dbReference type="Proteomes" id="UP001064489"/>
    </source>
</evidence>
<dbReference type="PANTHER" id="PTHR31723:SF4">
    <property type="entry name" value="PATHOGENESIS-RELATED FAMILY PROTEIN"/>
    <property type="match status" value="1"/>
</dbReference>
<name>A0AAD5NVR0_ACENE</name>
<reference evidence="1" key="1">
    <citation type="journal article" date="2022" name="Plant J.">
        <title>Strategies of tolerance reflected in two North American maple genomes.</title>
        <authorList>
            <person name="McEvoy S.L."/>
            <person name="Sezen U.U."/>
            <person name="Trouern-Trend A."/>
            <person name="McMahon S.M."/>
            <person name="Schaberg P.G."/>
            <person name="Yang J."/>
            <person name="Wegrzyn J.L."/>
            <person name="Swenson N.G."/>
        </authorList>
    </citation>
    <scope>NUCLEOTIDE SEQUENCE</scope>
    <source>
        <strain evidence="1">91603</strain>
    </source>
</reference>
<organism evidence="1 2">
    <name type="scientific">Acer negundo</name>
    <name type="common">Box elder</name>
    <dbReference type="NCBI Taxonomy" id="4023"/>
    <lineage>
        <taxon>Eukaryota</taxon>
        <taxon>Viridiplantae</taxon>
        <taxon>Streptophyta</taxon>
        <taxon>Embryophyta</taxon>
        <taxon>Tracheophyta</taxon>
        <taxon>Spermatophyta</taxon>
        <taxon>Magnoliopsida</taxon>
        <taxon>eudicotyledons</taxon>
        <taxon>Gunneridae</taxon>
        <taxon>Pentapetalae</taxon>
        <taxon>rosids</taxon>
        <taxon>malvids</taxon>
        <taxon>Sapindales</taxon>
        <taxon>Sapindaceae</taxon>
        <taxon>Hippocastanoideae</taxon>
        <taxon>Acereae</taxon>
        <taxon>Acer</taxon>
    </lineage>
</organism>
<accession>A0AAD5NVR0</accession>
<proteinExistence type="predicted"/>